<dbReference type="Pfam" id="PF11325">
    <property type="entry name" value="DUF3127"/>
    <property type="match status" value="1"/>
</dbReference>
<dbReference type="InterPro" id="IPR021474">
    <property type="entry name" value="DUF3127"/>
</dbReference>
<dbReference type="RefSeq" id="WP_220162104.1">
    <property type="nucleotide sequence ID" value="NZ_CP080507.1"/>
</dbReference>
<feature type="region of interest" description="Disordered" evidence="1">
    <location>
        <begin position="86"/>
        <end position="121"/>
    </location>
</feature>
<gene>
    <name evidence="2" type="ORF">K0B96_16695</name>
</gene>
<sequence length="121" mass="13430">MFEISGTIKKIFDEQTFGSGFNKREFVVTVPDGRFPQDLKFETVKDKVALVGALKVGEKVKVSFDIRGREWKENYYVNLNAWKIESLDTGGRGPASTDDGPPLSEPEPGAGSMDLDEDPPF</sequence>
<dbReference type="AlphaFoldDB" id="A0A8F9TVU0"/>
<dbReference type="EMBL" id="CP080507">
    <property type="protein sequence ID" value="QYM78921.1"/>
    <property type="molecule type" value="Genomic_DNA"/>
</dbReference>
<reference evidence="2" key="1">
    <citation type="submission" date="2021-08" db="EMBL/GenBank/DDBJ databases">
        <title>Genome of a novel bacterium of the phylum Verrucomicrobia, Oleiharenicola sp. KSB-15.</title>
        <authorList>
            <person name="Chung J.-H."/>
            <person name="Ahn J.-H."/>
            <person name="Yoon Y."/>
            <person name="Kim D.-Y."/>
            <person name="An S.-H."/>
            <person name="Park I."/>
            <person name="Yeon J."/>
        </authorList>
    </citation>
    <scope>NUCLEOTIDE SEQUENCE</scope>
    <source>
        <strain evidence="2">KSB-15</strain>
    </source>
</reference>
<protein>
    <submittedName>
        <fullName evidence="2">DUF3127 domain-containing protein</fullName>
    </submittedName>
</protein>
<accession>A0A8F9TVU0</accession>
<organism evidence="2 3">
    <name type="scientific">Horticoccus luteus</name>
    <dbReference type="NCBI Taxonomy" id="2862869"/>
    <lineage>
        <taxon>Bacteria</taxon>
        <taxon>Pseudomonadati</taxon>
        <taxon>Verrucomicrobiota</taxon>
        <taxon>Opitutia</taxon>
        <taxon>Opitutales</taxon>
        <taxon>Opitutaceae</taxon>
        <taxon>Horticoccus</taxon>
    </lineage>
</organism>
<name>A0A8F9TVU0_9BACT</name>
<evidence type="ECO:0000313" key="2">
    <source>
        <dbReference type="EMBL" id="QYM78921.1"/>
    </source>
</evidence>
<dbReference type="KEGG" id="ole:K0B96_16695"/>
<keyword evidence="3" id="KW-1185">Reference proteome</keyword>
<evidence type="ECO:0000256" key="1">
    <source>
        <dbReference type="SAM" id="MobiDB-lite"/>
    </source>
</evidence>
<evidence type="ECO:0000313" key="3">
    <source>
        <dbReference type="Proteomes" id="UP000825051"/>
    </source>
</evidence>
<proteinExistence type="predicted"/>
<dbReference type="Proteomes" id="UP000825051">
    <property type="component" value="Chromosome"/>
</dbReference>